<dbReference type="Proteomes" id="UP000195573">
    <property type="component" value="Chromosome"/>
</dbReference>
<evidence type="ECO:0000313" key="5">
    <source>
        <dbReference type="Proteomes" id="UP000323393"/>
    </source>
</evidence>
<proteinExistence type="predicted"/>
<dbReference type="EMBL" id="VTEU01000003">
    <property type="protein sequence ID" value="TYS58959.1"/>
    <property type="molecule type" value="Genomic_DNA"/>
</dbReference>
<sequence length="327" mass="38009">MIKMHREKSNRMLIHEAGLRRLVPSHHQYPLIEQEYGKMKYGYKGEEALDYYLTFLPHENYHILHGLRIKDPKGRYFQIDTLLITSTHCLIIDCKYVSGKLEFDEVGCQLIRHKADGEMERMADPLSQVARHRYQLSLWLEHHGFPSLPIASLVALTHSKSHLLKTSPSLMKKVTFLTNLPNRINEINALHSSAVLNKKDFNKLTKTLIKKHTPDSFNFLQNYNIKQEELIKGVICKNCGFNMMKKKRKYWTCKRCNSQSLSAHLYALEDYKLLISTTIQNKELRDFLLISSASEAYNILVSLSLPSIGDKKGRIYSLEHFRISFSP</sequence>
<dbReference type="InterPro" id="IPR011528">
    <property type="entry name" value="NERD"/>
</dbReference>
<dbReference type="EMBL" id="CP020880">
    <property type="protein sequence ID" value="ART77611.1"/>
    <property type="molecule type" value="Genomic_DNA"/>
</dbReference>
<accession>A0A1Y0CQG0</accession>
<dbReference type="GeneID" id="96740061"/>
<gene>
    <name evidence="2" type="ORF">B4U37_16795</name>
    <name evidence="3" type="ORF">FZC74_09420</name>
</gene>
<name>A0A1Y0CQG0_9BACI</name>
<dbReference type="AlphaFoldDB" id="A0A1Y0CQG0"/>
<keyword evidence="4" id="KW-1185">Reference proteome</keyword>
<dbReference type="RefSeq" id="WP_088019159.1">
    <property type="nucleotide sequence ID" value="NZ_CP020880.1"/>
</dbReference>
<evidence type="ECO:0000313" key="2">
    <source>
        <dbReference type="EMBL" id="ART77611.1"/>
    </source>
</evidence>
<protein>
    <submittedName>
        <fullName evidence="3">NERD domain-containing protein</fullName>
    </submittedName>
</protein>
<dbReference type="Proteomes" id="UP000323393">
    <property type="component" value="Unassembled WGS sequence"/>
</dbReference>
<dbReference type="PROSITE" id="PS50965">
    <property type="entry name" value="NERD"/>
    <property type="match status" value="1"/>
</dbReference>
<dbReference type="Pfam" id="PF08378">
    <property type="entry name" value="NERD"/>
    <property type="match status" value="1"/>
</dbReference>
<evidence type="ECO:0000313" key="3">
    <source>
        <dbReference type="EMBL" id="TYS58959.1"/>
    </source>
</evidence>
<evidence type="ECO:0000259" key="1">
    <source>
        <dbReference type="PROSITE" id="PS50965"/>
    </source>
</evidence>
<feature type="domain" description="NERD" evidence="1">
    <location>
        <begin position="41"/>
        <end position="159"/>
    </location>
</feature>
<organism evidence="3 5">
    <name type="scientific">Sutcliffiella horikoshii</name>
    <dbReference type="NCBI Taxonomy" id="79883"/>
    <lineage>
        <taxon>Bacteria</taxon>
        <taxon>Bacillati</taxon>
        <taxon>Bacillota</taxon>
        <taxon>Bacilli</taxon>
        <taxon>Bacillales</taxon>
        <taxon>Bacillaceae</taxon>
        <taxon>Sutcliffiella</taxon>
    </lineage>
</organism>
<reference evidence="3 5" key="2">
    <citation type="submission" date="2019-08" db="EMBL/GenBank/DDBJ databases">
        <title>Bacillus genomes from the desert of Cuatro Cienegas, Coahuila.</title>
        <authorList>
            <person name="Olmedo-Alvarez G."/>
        </authorList>
    </citation>
    <scope>NUCLEOTIDE SEQUENCE [LARGE SCALE GENOMIC DNA]</scope>
    <source>
        <strain evidence="3 5">CH88_3T</strain>
    </source>
</reference>
<evidence type="ECO:0000313" key="4">
    <source>
        <dbReference type="Proteomes" id="UP000195573"/>
    </source>
</evidence>
<dbReference type="KEGG" id="bhk:B4U37_16795"/>
<reference evidence="2 4" key="1">
    <citation type="submission" date="2017-04" db="EMBL/GenBank/DDBJ databases">
        <title>Complete Genome Sequence of the Bacillus horikoshii 20a strain from Cuatro Cienegas, Coahuila, Mexico.</title>
        <authorList>
            <person name="Zarza E."/>
            <person name="Alcaraz L.D."/>
            <person name="Aguilar-Salinas B."/>
            <person name="Islas A."/>
            <person name="Olmedo-Alvarez G."/>
        </authorList>
    </citation>
    <scope>NUCLEOTIDE SEQUENCE [LARGE SCALE GENOMIC DNA]</scope>
    <source>
        <strain evidence="2 4">20a</strain>
    </source>
</reference>